<dbReference type="Proteomes" id="UP000223968">
    <property type="component" value="Unassembled WGS sequence"/>
</dbReference>
<protein>
    <recommendedName>
        <fullName evidence="4">RxLR effector protein</fullName>
    </recommendedName>
</protein>
<evidence type="ECO:0000256" key="1">
    <source>
        <dbReference type="SAM" id="SignalP"/>
    </source>
</evidence>
<reference evidence="2 3" key="1">
    <citation type="submission" date="2017-10" db="EMBL/GenBank/DDBJ databases">
        <title>Comparative genomics in systemic dimorphic fungi from Ajellomycetaceae.</title>
        <authorList>
            <person name="Munoz J.F."/>
            <person name="Mcewen J.G."/>
            <person name="Clay O.K."/>
            <person name="Cuomo C.A."/>
        </authorList>
    </citation>
    <scope>NUCLEOTIDE SEQUENCE [LARGE SCALE GENOMIC DNA]</scope>
    <source>
        <strain evidence="2 3">UAMH5409</strain>
    </source>
</reference>
<comment type="caution">
    <text evidence="2">The sequence shown here is derived from an EMBL/GenBank/DDBJ whole genome shotgun (WGS) entry which is preliminary data.</text>
</comment>
<dbReference type="EMBL" id="PDNB01000042">
    <property type="protein sequence ID" value="PGH13751.1"/>
    <property type="molecule type" value="Genomic_DNA"/>
</dbReference>
<evidence type="ECO:0008006" key="4">
    <source>
        <dbReference type="Google" id="ProtNLM"/>
    </source>
</evidence>
<feature type="chain" id="PRO_5013151882" description="RxLR effector protein" evidence="1">
    <location>
        <begin position="21"/>
        <end position="126"/>
    </location>
</feature>
<sequence>MLPKTALTAVLIALTTCVSALPAPASGTQVEQSKHFIPVVLKFRNGNNANDKYRYGNDKRDVADAIQADIAQAVVERSEANDMTIDKRGKKEGKLAKRFHFWYWYSPKDEADVQPEPEPQPEPASK</sequence>
<name>A0A2B7XYA0_9EURO</name>
<feature type="signal peptide" evidence="1">
    <location>
        <begin position="1"/>
        <end position="20"/>
    </location>
</feature>
<keyword evidence="1" id="KW-0732">Signal</keyword>
<proteinExistence type="predicted"/>
<evidence type="ECO:0000313" key="2">
    <source>
        <dbReference type="EMBL" id="PGH13751.1"/>
    </source>
</evidence>
<gene>
    <name evidence="2" type="ORF">AJ79_03450</name>
</gene>
<organism evidence="2 3">
    <name type="scientific">Helicocarpus griseus UAMH5409</name>
    <dbReference type="NCBI Taxonomy" id="1447875"/>
    <lineage>
        <taxon>Eukaryota</taxon>
        <taxon>Fungi</taxon>
        <taxon>Dikarya</taxon>
        <taxon>Ascomycota</taxon>
        <taxon>Pezizomycotina</taxon>
        <taxon>Eurotiomycetes</taxon>
        <taxon>Eurotiomycetidae</taxon>
        <taxon>Onygenales</taxon>
        <taxon>Ajellomycetaceae</taxon>
        <taxon>Helicocarpus</taxon>
    </lineage>
</organism>
<dbReference type="AlphaFoldDB" id="A0A2B7XYA0"/>
<evidence type="ECO:0000313" key="3">
    <source>
        <dbReference type="Proteomes" id="UP000223968"/>
    </source>
</evidence>
<keyword evidence="3" id="KW-1185">Reference proteome</keyword>
<accession>A0A2B7XYA0</accession>